<dbReference type="CDD" id="cd04332">
    <property type="entry name" value="YbaK_like"/>
    <property type="match status" value="1"/>
</dbReference>
<evidence type="ECO:0000313" key="2">
    <source>
        <dbReference type="EMBL" id="GET31813.1"/>
    </source>
</evidence>
<keyword evidence="3" id="KW-1185">Reference proteome</keyword>
<evidence type="ECO:0000259" key="1">
    <source>
        <dbReference type="Pfam" id="PF04073"/>
    </source>
</evidence>
<accession>A0A5M4AVZ7</accession>
<dbReference type="InterPro" id="IPR036754">
    <property type="entry name" value="YbaK/aa-tRNA-synt-asso_dom_sf"/>
</dbReference>
<gene>
    <name evidence="2" type="ORF">PbJCM13498_06760</name>
</gene>
<dbReference type="Gene3D" id="3.90.960.10">
    <property type="entry name" value="YbaK/aminoacyl-tRNA synthetase-associated domain"/>
    <property type="match status" value="1"/>
</dbReference>
<evidence type="ECO:0000313" key="3">
    <source>
        <dbReference type="Proteomes" id="UP000391834"/>
    </source>
</evidence>
<dbReference type="SUPFAM" id="SSF55826">
    <property type="entry name" value="YbaK/ProRS associated domain"/>
    <property type="match status" value="1"/>
</dbReference>
<dbReference type="Proteomes" id="UP000391834">
    <property type="component" value="Unassembled WGS sequence"/>
</dbReference>
<protein>
    <submittedName>
        <fullName evidence="2">Deacylase</fullName>
    </submittedName>
</protein>
<dbReference type="Pfam" id="PF04073">
    <property type="entry name" value="tRNA_edit"/>
    <property type="match status" value="1"/>
</dbReference>
<feature type="domain" description="YbaK/aminoacyl-tRNA synthetase-associated" evidence="1">
    <location>
        <begin position="36"/>
        <end position="152"/>
    </location>
</feature>
<dbReference type="InterPro" id="IPR007214">
    <property type="entry name" value="YbaK/aa-tRNA-synth-assoc-dom"/>
</dbReference>
<dbReference type="GO" id="GO:0002161">
    <property type="term" value="F:aminoacyl-tRNA deacylase activity"/>
    <property type="evidence" value="ECO:0007669"/>
    <property type="project" value="InterPro"/>
</dbReference>
<name>A0A5M4AVZ7_9BACT</name>
<reference evidence="2 3" key="1">
    <citation type="submission" date="2019-10" db="EMBL/GenBank/DDBJ databases">
        <title>Prolixibacter strains distinguished by the presence of nitrate reductase genes were adept at nitrate-dependent anaerobic corrosion of metallic iron and carbon steel.</title>
        <authorList>
            <person name="Iino T."/>
            <person name="Shono N."/>
            <person name="Ito K."/>
            <person name="Nakamura R."/>
            <person name="Sueoka K."/>
            <person name="Harayama S."/>
            <person name="Ohkuma M."/>
        </authorList>
    </citation>
    <scope>NUCLEOTIDE SEQUENCE [LARGE SCALE GENOMIC DNA]</scope>
    <source>
        <strain evidence="2 3">JCM 13498</strain>
    </source>
</reference>
<proteinExistence type="predicted"/>
<organism evidence="2 3">
    <name type="scientific">Prolixibacter bellariivorans</name>
    <dbReference type="NCBI Taxonomy" id="314319"/>
    <lineage>
        <taxon>Bacteria</taxon>
        <taxon>Pseudomonadati</taxon>
        <taxon>Bacteroidota</taxon>
        <taxon>Bacteroidia</taxon>
        <taxon>Marinilabiliales</taxon>
        <taxon>Prolixibacteraceae</taxon>
        <taxon>Prolixibacter</taxon>
    </lineage>
</organism>
<sequence>MLYQSIKGGFIMPAKKLKEYLDSHHIHYETISHSMAFNAQRVAATTHIPGKEMAKTVVVKVDGEMSMAVLPASFKIDLDQLKIATGAHLVELASEMEFKSRFPDCEPGAMPPFGNLYDMRVYVAHSLSEDKMIAFNAGTHIELIRMAYRDFDQLVHPTVLKFSKRPMAHHA</sequence>
<dbReference type="AlphaFoldDB" id="A0A5M4AVZ7"/>
<dbReference type="EMBL" id="BLAX01000001">
    <property type="protein sequence ID" value="GET31813.1"/>
    <property type="molecule type" value="Genomic_DNA"/>
</dbReference>
<comment type="caution">
    <text evidence="2">The sequence shown here is derived from an EMBL/GenBank/DDBJ whole genome shotgun (WGS) entry which is preliminary data.</text>
</comment>